<evidence type="ECO:0000313" key="3">
    <source>
        <dbReference type="Proteomes" id="UP000001542"/>
    </source>
</evidence>
<reference evidence="2" key="1">
    <citation type="submission" date="2006-10" db="EMBL/GenBank/DDBJ databases">
        <authorList>
            <person name="Amadeo P."/>
            <person name="Zhao Q."/>
            <person name="Wortman J."/>
            <person name="Fraser-Liggett C."/>
            <person name="Carlton J."/>
        </authorList>
    </citation>
    <scope>NUCLEOTIDE SEQUENCE</scope>
    <source>
        <strain evidence="2">G3</strain>
    </source>
</reference>
<dbReference type="AlphaFoldDB" id="A2FFU0"/>
<name>A2FFU0_TRIV3</name>
<reference evidence="2" key="2">
    <citation type="journal article" date="2007" name="Science">
        <title>Draft genome sequence of the sexually transmitted pathogen Trichomonas vaginalis.</title>
        <authorList>
            <person name="Carlton J.M."/>
            <person name="Hirt R.P."/>
            <person name="Silva J.C."/>
            <person name="Delcher A.L."/>
            <person name="Schatz M."/>
            <person name="Zhao Q."/>
            <person name="Wortman J.R."/>
            <person name="Bidwell S.L."/>
            <person name="Alsmark U.C.M."/>
            <person name="Besteiro S."/>
            <person name="Sicheritz-Ponten T."/>
            <person name="Noel C.J."/>
            <person name="Dacks J.B."/>
            <person name="Foster P.G."/>
            <person name="Simillion C."/>
            <person name="Van de Peer Y."/>
            <person name="Miranda-Saavedra D."/>
            <person name="Barton G.J."/>
            <person name="Westrop G.D."/>
            <person name="Mueller S."/>
            <person name="Dessi D."/>
            <person name="Fiori P.L."/>
            <person name="Ren Q."/>
            <person name="Paulsen I."/>
            <person name="Zhang H."/>
            <person name="Bastida-Corcuera F.D."/>
            <person name="Simoes-Barbosa A."/>
            <person name="Brown M.T."/>
            <person name="Hayes R.D."/>
            <person name="Mukherjee M."/>
            <person name="Okumura C.Y."/>
            <person name="Schneider R."/>
            <person name="Smith A.J."/>
            <person name="Vanacova S."/>
            <person name="Villalvazo M."/>
            <person name="Haas B.J."/>
            <person name="Pertea M."/>
            <person name="Feldblyum T.V."/>
            <person name="Utterback T.R."/>
            <person name="Shu C.L."/>
            <person name="Osoegawa K."/>
            <person name="de Jong P.J."/>
            <person name="Hrdy I."/>
            <person name="Horvathova L."/>
            <person name="Zubacova Z."/>
            <person name="Dolezal P."/>
            <person name="Malik S.B."/>
            <person name="Logsdon J.M. Jr."/>
            <person name="Henze K."/>
            <person name="Gupta A."/>
            <person name="Wang C.C."/>
            <person name="Dunne R.L."/>
            <person name="Upcroft J.A."/>
            <person name="Upcroft P."/>
            <person name="White O."/>
            <person name="Salzberg S.L."/>
            <person name="Tang P."/>
            <person name="Chiu C.-H."/>
            <person name="Lee Y.-S."/>
            <person name="Embley T.M."/>
            <person name="Coombs G.H."/>
            <person name="Mottram J.C."/>
            <person name="Tachezy J."/>
            <person name="Fraser-Liggett C.M."/>
            <person name="Johnson P.J."/>
        </authorList>
    </citation>
    <scope>NUCLEOTIDE SEQUENCE [LARGE SCALE GENOMIC DNA]</scope>
    <source>
        <strain evidence="2">G3</strain>
    </source>
</reference>
<feature type="compositionally biased region" description="Basic and acidic residues" evidence="1">
    <location>
        <begin position="10"/>
        <end position="20"/>
    </location>
</feature>
<feature type="region of interest" description="Disordered" evidence="1">
    <location>
        <begin position="1"/>
        <end position="20"/>
    </location>
</feature>
<dbReference type="EMBL" id="DS113768">
    <property type="protein sequence ID" value="EAX96239.1"/>
    <property type="molecule type" value="Genomic_DNA"/>
</dbReference>
<protein>
    <submittedName>
        <fullName evidence="2">Uncharacterized protein</fullName>
    </submittedName>
</protein>
<dbReference type="VEuPathDB" id="TrichDB:TVAGG3_0558080"/>
<proteinExistence type="predicted"/>
<dbReference type="Proteomes" id="UP000001542">
    <property type="component" value="Unassembled WGS sequence"/>
</dbReference>
<sequence>MSDSDDDFGMEGKKSRHEMKGRMQRSYMMYSSLEPEDLGAFVFPQSSMHGMSHMDRMDLGNHSSMHDAYAPMSRGIMGGLGLGGGYYGRSEKRSHKGHGKYADCDDFEDGAASFLPKSQSAPNSYVKKTSVEELIPFSPIIF</sequence>
<accession>A2FFU0</accession>
<dbReference type="RefSeq" id="XP_001309169.1">
    <property type="nucleotide sequence ID" value="XM_001309168.1"/>
</dbReference>
<dbReference type="VEuPathDB" id="TrichDB:TVAG_022220"/>
<organism evidence="2 3">
    <name type="scientific">Trichomonas vaginalis (strain ATCC PRA-98 / G3)</name>
    <dbReference type="NCBI Taxonomy" id="412133"/>
    <lineage>
        <taxon>Eukaryota</taxon>
        <taxon>Metamonada</taxon>
        <taxon>Parabasalia</taxon>
        <taxon>Trichomonadida</taxon>
        <taxon>Trichomonadidae</taxon>
        <taxon>Trichomonas</taxon>
    </lineage>
</organism>
<dbReference type="InParanoid" id="A2FFU0"/>
<evidence type="ECO:0000256" key="1">
    <source>
        <dbReference type="SAM" id="MobiDB-lite"/>
    </source>
</evidence>
<gene>
    <name evidence="2" type="ORF">TVAG_022220</name>
</gene>
<dbReference type="KEGG" id="tva:4754008"/>
<keyword evidence="3" id="KW-1185">Reference proteome</keyword>
<evidence type="ECO:0000313" key="2">
    <source>
        <dbReference type="EMBL" id="EAX96239.1"/>
    </source>
</evidence>